<dbReference type="AlphaFoldDB" id="A0A069S6G6"/>
<evidence type="ECO:0000313" key="2">
    <source>
        <dbReference type="Proteomes" id="UP000027661"/>
    </source>
</evidence>
<proteinExistence type="predicted"/>
<accession>A0A069S6G6</accession>
<dbReference type="PATRIC" id="fig|1339352.3.peg.3875"/>
<organism evidence="1 2">
    <name type="scientific">Phocaeicola vulgatus str. 3975 RP4</name>
    <dbReference type="NCBI Taxonomy" id="1339352"/>
    <lineage>
        <taxon>Bacteria</taxon>
        <taxon>Pseudomonadati</taxon>
        <taxon>Bacteroidota</taxon>
        <taxon>Bacteroidia</taxon>
        <taxon>Bacteroidales</taxon>
        <taxon>Bacteroidaceae</taxon>
        <taxon>Phocaeicola</taxon>
    </lineage>
</organism>
<comment type="caution">
    <text evidence="1">The sequence shown here is derived from an EMBL/GenBank/DDBJ whole genome shotgun (WGS) entry which is preliminary data.</text>
</comment>
<name>A0A069S6G6_PHOVU</name>
<reference evidence="1 2" key="1">
    <citation type="submission" date="2014-04" db="EMBL/GenBank/DDBJ databases">
        <authorList>
            <person name="Sears C."/>
            <person name="Carroll K."/>
            <person name="Sack B.R."/>
            <person name="Qadri F."/>
            <person name="Myers L.L."/>
            <person name="Chung G.-T."/>
            <person name="Escheverria P."/>
            <person name="Fraser C.M."/>
            <person name="Sadzewicz L."/>
            <person name="Shefchek K.A."/>
            <person name="Tallon L."/>
            <person name="Das S.P."/>
            <person name="Daugherty S."/>
            <person name="Mongodin E.F."/>
        </authorList>
    </citation>
    <scope>NUCLEOTIDE SEQUENCE [LARGE SCALE GENOMIC DNA]</scope>
    <source>
        <strain evidence="1 2">3975 RP4</strain>
    </source>
</reference>
<evidence type="ECO:0000313" key="1">
    <source>
        <dbReference type="EMBL" id="KDS45131.1"/>
    </source>
</evidence>
<sequence>MSIYRKEALNPSERNSPFIFGKIQTAPAAINNREKLFLPNQIS</sequence>
<dbReference type="Proteomes" id="UP000027661">
    <property type="component" value="Unassembled WGS sequence"/>
</dbReference>
<gene>
    <name evidence="1" type="ORF">M099_4129</name>
</gene>
<protein>
    <submittedName>
        <fullName evidence="1">Uncharacterized protein</fullName>
    </submittedName>
</protein>
<dbReference type="EMBL" id="JNHM01000148">
    <property type="protein sequence ID" value="KDS45131.1"/>
    <property type="molecule type" value="Genomic_DNA"/>
</dbReference>